<name>A0AAU9XLN3_9CNID</name>
<accession>A0AAU9XLN3</accession>
<reference evidence="2 3" key="1">
    <citation type="submission" date="2022-05" db="EMBL/GenBank/DDBJ databases">
        <authorList>
            <consortium name="Genoscope - CEA"/>
            <person name="William W."/>
        </authorList>
    </citation>
    <scope>NUCLEOTIDE SEQUENCE [LARGE SCALE GENOMIC DNA]</scope>
</reference>
<keyword evidence="3" id="KW-1185">Reference proteome</keyword>
<feature type="region of interest" description="Disordered" evidence="1">
    <location>
        <begin position="773"/>
        <end position="794"/>
    </location>
</feature>
<feature type="compositionally biased region" description="Polar residues" evidence="1">
    <location>
        <begin position="872"/>
        <end position="882"/>
    </location>
</feature>
<comment type="caution">
    <text evidence="2">The sequence shown here is derived from an EMBL/GenBank/DDBJ whole genome shotgun (WGS) entry which is preliminary data.</text>
</comment>
<dbReference type="AlphaFoldDB" id="A0AAU9XLN3"/>
<feature type="region of interest" description="Disordered" evidence="1">
    <location>
        <begin position="569"/>
        <end position="589"/>
    </location>
</feature>
<organism evidence="2 3">
    <name type="scientific">Pocillopora meandrina</name>
    <dbReference type="NCBI Taxonomy" id="46732"/>
    <lineage>
        <taxon>Eukaryota</taxon>
        <taxon>Metazoa</taxon>
        <taxon>Cnidaria</taxon>
        <taxon>Anthozoa</taxon>
        <taxon>Hexacorallia</taxon>
        <taxon>Scleractinia</taxon>
        <taxon>Astrocoeniina</taxon>
        <taxon>Pocilloporidae</taxon>
        <taxon>Pocillopora</taxon>
    </lineage>
</organism>
<feature type="compositionally biased region" description="Basic and acidic residues" evidence="1">
    <location>
        <begin position="901"/>
        <end position="915"/>
    </location>
</feature>
<gene>
    <name evidence="2" type="ORF">PMEA_00026571</name>
</gene>
<feature type="compositionally biased region" description="Polar residues" evidence="1">
    <location>
        <begin position="783"/>
        <end position="792"/>
    </location>
</feature>
<evidence type="ECO:0000313" key="3">
    <source>
        <dbReference type="Proteomes" id="UP001159428"/>
    </source>
</evidence>
<proteinExistence type="predicted"/>
<sequence length="1023" mass="110853">MQLESVECMLSNTSCDGEVPNEMESPCQETVQVSITSLGVATNPSETNMQLESVGCSLSNISCDREVPDEMESPCKKKTQVSITSLDVATNSSETNMQLESVGCSLSNTSCDGEVPDEMESPCKETTQVSITSLGVATNPPEASMQLESVECMLSNTSCDGEESDEMESPCKKTQVSITSLDVAMNPLETQMSMLEGGSLVSKSSDIMYWSTSPAEITEGVSPRFASIVYQGSPRSDTNENNMQLEAVGCPLSNTSCNDDVPDENDSSRKNKTQFSSTSLINIPKLSMFEVRFLSGSVSHMCSLAVTQGSPHTDINKTNMHLESTGCSFSNTSCDGEVLRESEIPRENKTQVSATSVDVCRNPTDSKLSRPSMFGFDSVGCTLSNTSFDGEVPGEMESPCKKTQVSITSLDVATNPLETNMQFGSVGCSLSNTSCDAEVPDEMESSYKKQTQVSITSLGVPTNPSKTNMQLESVGCMLSNTSCDGEVPGEMESPCKKKNQVAITSLDVATNPSETQTSTLEVSLLRKSPSTTGVSPRFASIVYQGSPRSDTNENNMQLEAVGCPLSNTSCDDDVPDENDSPRKNKTQVSSTSLINIPRLSMFEVSFLRGRLCHVCASTTCQGSSHVDTNETDIQLKAVGCSLSNTSCDGEVLDEIEGSFKNKTQVLGASLVVGGNPSETKSSMFEKSLLEIGDPPSFTVQSPVSSATSLDGSTKFDLDTADMSSFSCNAGTSIEKKTCDCGIQTAVSLELDTNPLITKSSRLDDSFTVELASPNEVKERESTGDSLSHSRVSLGTDAVEARKNSIACERRSERKKRKLMRSAPECSYLRSDEPLPKVPCLFTEIEEHQAKSPGVGVTIEHPPAEDLGEPTDPATSTGKNISPQAEGKTRKRKRSAPESPDTSEKESYEPFRKSRCFDMETKEPQVVSPQAEEPRVKVEIGADPQSPEALEYAHFCLRNAYHALLGATAKNVTIHPQVIVEPSQRNRGRRNRIKRVWNGESFVPETEVRAQSEPYKRRRRRRRN</sequence>
<dbReference type="EMBL" id="CALNXJ010000050">
    <property type="protein sequence ID" value="CAH3152164.1"/>
    <property type="molecule type" value="Genomic_DNA"/>
</dbReference>
<evidence type="ECO:0000313" key="2">
    <source>
        <dbReference type="EMBL" id="CAH3152164.1"/>
    </source>
</evidence>
<protein>
    <submittedName>
        <fullName evidence="2">Uncharacterized protein</fullName>
    </submittedName>
</protein>
<dbReference type="Proteomes" id="UP001159428">
    <property type="component" value="Unassembled WGS sequence"/>
</dbReference>
<evidence type="ECO:0000256" key="1">
    <source>
        <dbReference type="SAM" id="MobiDB-lite"/>
    </source>
</evidence>
<feature type="region of interest" description="Disordered" evidence="1">
    <location>
        <begin position="848"/>
        <end position="915"/>
    </location>
</feature>